<dbReference type="PRINTS" id="PR01000">
    <property type="entry name" value="SREBPS2PTASE"/>
</dbReference>
<dbReference type="GO" id="GO:0005737">
    <property type="term" value="C:cytoplasm"/>
    <property type="evidence" value="ECO:0007669"/>
    <property type="project" value="TreeGrafter"/>
</dbReference>
<proteinExistence type="predicted"/>
<evidence type="ECO:0000256" key="3">
    <source>
        <dbReference type="ARBA" id="ARBA00022989"/>
    </source>
</evidence>
<dbReference type="GO" id="GO:1905897">
    <property type="term" value="P:regulation of response to endoplasmic reticulum stress"/>
    <property type="evidence" value="ECO:0007669"/>
    <property type="project" value="TreeGrafter"/>
</dbReference>
<sequence length="580" mass="66868">MVRVDVSSVELNFSHITCSVFKMFDLILAFLGFWVVVHTFCHLIRQRFHSKQSLTNNFIRRTTNAPISLYHQTAFKPAYHISNRPFNVRFWTNVLNPRFESLANRTPKFWRIWFDVGVFVGLLTMIAGIIIMTVAGWRLLVELFGVYWKVETEFPEVQTKFVKRGFEDENSVQHEKDKSNQVFVPVIPGITLPISHFAYYLIALLICGVIHEAGHAIAAETEKLKIESTGLFLYILYPGAFVEFNLDSLERRDCRKKLRIICAGVWHNIVVFLIGYLVLNSGFFVGFLSHTAWRSVDGIGVSVVSVEEASLNTPLFDYIQPSMLITKLDDYELIESLDSWNNYLLERSKMNVNHAGFCSSERDIMSSMDCCEISEDHPYGNERDKGISCFKRIDKKKEEKVCLKTIPILVNVNEQRCFRDDDCDRTLPMCVLPYTPTGFPKPLRIYYKDAPWSEKEDAENEKVLLFLGEFEDVWEIVQVSSIQPRWSWVPLWIPESLELILRYITSFSLALCVINILPAFQLDGHHALRSLLSAYYDRSEGASTNNKSKEREKRIENGIIYFVTALVGWVVIGTLFSGLF</sequence>
<evidence type="ECO:0000256" key="5">
    <source>
        <dbReference type="ARBA" id="ARBA00032658"/>
    </source>
</evidence>
<dbReference type="Pfam" id="PF02163">
    <property type="entry name" value="Peptidase_M50"/>
    <property type="match status" value="1"/>
</dbReference>
<evidence type="ECO:0000313" key="9">
    <source>
        <dbReference type="Proteomes" id="UP000789342"/>
    </source>
</evidence>
<evidence type="ECO:0000259" key="7">
    <source>
        <dbReference type="Pfam" id="PF02163"/>
    </source>
</evidence>
<keyword evidence="3 6" id="KW-1133">Transmembrane helix</keyword>
<dbReference type="InterPro" id="IPR008915">
    <property type="entry name" value="Peptidase_M50"/>
</dbReference>
<evidence type="ECO:0000256" key="2">
    <source>
        <dbReference type="ARBA" id="ARBA00022692"/>
    </source>
</evidence>
<feature type="transmembrane region" description="Helical" evidence="6">
    <location>
        <begin position="197"/>
        <end position="218"/>
    </location>
</feature>
<dbReference type="InterPro" id="IPR001193">
    <property type="entry name" value="MBTPS2"/>
</dbReference>
<accession>A0A9N9B6U7</accession>
<keyword evidence="4 6" id="KW-0472">Membrane</keyword>
<protein>
    <recommendedName>
        <fullName evidence="5">Endopeptidase S2P</fullName>
    </recommendedName>
</protein>
<organism evidence="8 9">
    <name type="scientific">Acaulospora morrowiae</name>
    <dbReference type="NCBI Taxonomy" id="94023"/>
    <lineage>
        <taxon>Eukaryota</taxon>
        <taxon>Fungi</taxon>
        <taxon>Fungi incertae sedis</taxon>
        <taxon>Mucoromycota</taxon>
        <taxon>Glomeromycotina</taxon>
        <taxon>Glomeromycetes</taxon>
        <taxon>Diversisporales</taxon>
        <taxon>Acaulosporaceae</taxon>
        <taxon>Acaulospora</taxon>
    </lineage>
</organism>
<feature type="transmembrane region" description="Helical" evidence="6">
    <location>
        <begin position="500"/>
        <end position="520"/>
    </location>
</feature>
<evidence type="ECO:0000256" key="4">
    <source>
        <dbReference type="ARBA" id="ARBA00023136"/>
    </source>
</evidence>
<dbReference type="GO" id="GO:0031293">
    <property type="term" value="P:membrane protein intracellular domain proteolysis"/>
    <property type="evidence" value="ECO:0007669"/>
    <property type="project" value="TreeGrafter"/>
</dbReference>
<evidence type="ECO:0000256" key="6">
    <source>
        <dbReference type="SAM" id="Phobius"/>
    </source>
</evidence>
<gene>
    <name evidence="8" type="ORF">AMORRO_LOCUS5860</name>
</gene>
<feature type="transmembrane region" description="Helical" evidence="6">
    <location>
        <begin position="112"/>
        <end position="137"/>
    </location>
</feature>
<reference evidence="8" key="1">
    <citation type="submission" date="2021-06" db="EMBL/GenBank/DDBJ databases">
        <authorList>
            <person name="Kallberg Y."/>
            <person name="Tangrot J."/>
            <person name="Rosling A."/>
        </authorList>
    </citation>
    <scope>NUCLEOTIDE SEQUENCE</scope>
    <source>
        <strain evidence="8">CL551</strain>
    </source>
</reference>
<dbReference type="EMBL" id="CAJVPV010003680">
    <property type="protein sequence ID" value="CAG8557475.1"/>
    <property type="molecule type" value="Genomic_DNA"/>
</dbReference>
<dbReference type="OrthoDB" id="7694678at2759"/>
<dbReference type="GO" id="GO:0016020">
    <property type="term" value="C:membrane"/>
    <property type="evidence" value="ECO:0007669"/>
    <property type="project" value="InterPro"/>
</dbReference>
<keyword evidence="2 6" id="KW-0812">Transmembrane</keyword>
<dbReference type="GO" id="GO:0012505">
    <property type="term" value="C:endomembrane system"/>
    <property type="evidence" value="ECO:0007669"/>
    <property type="project" value="UniProtKB-SubCell"/>
</dbReference>
<keyword evidence="9" id="KW-1185">Reference proteome</keyword>
<feature type="transmembrane region" description="Helical" evidence="6">
    <location>
        <begin position="559"/>
        <end position="579"/>
    </location>
</feature>
<dbReference type="GO" id="GO:0004222">
    <property type="term" value="F:metalloendopeptidase activity"/>
    <property type="evidence" value="ECO:0007669"/>
    <property type="project" value="InterPro"/>
</dbReference>
<dbReference type="AlphaFoldDB" id="A0A9N9B6U7"/>
<feature type="transmembrane region" description="Helical" evidence="6">
    <location>
        <begin position="20"/>
        <end position="44"/>
    </location>
</feature>
<comment type="subcellular location">
    <subcellularLocation>
        <location evidence="1">Endomembrane system</location>
        <topology evidence="1">Multi-pass membrane protein</topology>
    </subcellularLocation>
</comment>
<dbReference type="PANTHER" id="PTHR13325:SF3">
    <property type="entry name" value="MEMBRANE-BOUND TRANSCRIPTION FACTOR SITE-2 PROTEASE"/>
    <property type="match status" value="1"/>
</dbReference>
<feature type="domain" description="Peptidase M50" evidence="7">
    <location>
        <begin position="199"/>
        <end position="540"/>
    </location>
</feature>
<evidence type="ECO:0000313" key="8">
    <source>
        <dbReference type="EMBL" id="CAG8557475.1"/>
    </source>
</evidence>
<dbReference type="PANTHER" id="PTHR13325">
    <property type="entry name" value="PROTEASE M50 MEMBRANE-BOUND TRANSCRIPTION FACTOR SITE 2 PROTEASE"/>
    <property type="match status" value="1"/>
</dbReference>
<feature type="transmembrane region" description="Helical" evidence="6">
    <location>
        <begin position="258"/>
        <end position="279"/>
    </location>
</feature>
<name>A0A9N9B6U7_9GLOM</name>
<evidence type="ECO:0000256" key="1">
    <source>
        <dbReference type="ARBA" id="ARBA00004127"/>
    </source>
</evidence>
<dbReference type="Proteomes" id="UP000789342">
    <property type="component" value="Unassembled WGS sequence"/>
</dbReference>
<comment type="caution">
    <text evidence="8">The sequence shown here is derived from an EMBL/GenBank/DDBJ whole genome shotgun (WGS) entry which is preliminary data.</text>
</comment>